<sequence length="208" mass="24093">MTKKILYAVPKRALDILVSLTALIVLSPIFLVVALRIKFDKTTSRIIYQQERIGRFGRPFKIYKFQTMVDNAERILKSNPTLYQKFVDNGYKLPTKEDPRITSYGKFLRRTSLDELPQFMNVLRGEMSIIGPRPIVRDELKEYGSQVDTFLSVKPGVFGLWQAKGRSNIHYPQRAAIELEYVQHASLGFDFYVLFKNVIMVFKQDGAF</sequence>
<keyword evidence="11" id="KW-1185">Reference proteome</keyword>
<dbReference type="EC" id="2.7.8.31" evidence="10"/>
<evidence type="ECO:0000256" key="1">
    <source>
        <dbReference type="ARBA" id="ARBA00004236"/>
    </source>
</evidence>
<keyword evidence="4 10" id="KW-0808">Transferase</keyword>
<evidence type="ECO:0000256" key="6">
    <source>
        <dbReference type="ARBA" id="ARBA00022989"/>
    </source>
</evidence>
<keyword evidence="6 8" id="KW-1133">Transmembrane helix</keyword>
<evidence type="ECO:0000256" key="3">
    <source>
        <dbReference type="ARBA" id="ARBA00022475"/>
    </source>
</evidence>
<keyword evidence="7 8" id="KW-0472">Membrane</keyword>
<keyword evidence="5 8" id="KW-0812">Transmembrane</keyword>
<dbReference type="Pfam" id="PF02397">
    <property type="entry name" value="Bac_transf"/>
    <property type="match status" value="1"/>
</dbReference>
<evidence type="ECO:0000313" key="10">
    <source>
        <dbReference type="EMBL" id="CAH1850384.1"/>
    </source>
</evidence>
<evidence type="ECO:0000259" key="9">
    <source>
        <dbReference type="Pfam" id="PF02397"/>
    </source>
</evidence>
<dbReference type="PANTHER" id="PTHR30576:SF4">
    <property type="entry name" value="UNDECAPRENYL-PHOSPHATE GALACTOSE PHOSPHOTRANSFERASE"/>
    <property type="match status" value="1"/>
</dbReference>
<dbReference type="EMBL" id="CAKOEU010000001">
    <property type="protein sequence ID" value="CAH1850384.1"/>
    <property type="molecule type" value="Genomic_DNA"/>
</dbReference>
<comment type="similarity">
    <text evidence="2">Belongs to the bacterial sugar transferase family.</text>
</comment>
<dbReference type="PANTHER" id="PTHR30576">
    <property type="entry name" value="COLANIC BIOSYNTHESIS UDP-GLUCOSE LIPID CARRIER TRANSFERASE"/>
    <property type="match status" value="1"/>
</dbReference>
<evidence type="ECO:0000256" key="4">
    <source>
        <dbReference type="ARBA" id="ARBA00022679"/>
    </source>
</evidence>
<evidence type="ECO:0000256" key="2">
    <source>
        <dbReference type="ARBA" id="ARBA00006464"/>
    </source>
</evidence>
<evidence type="ECO:0000313" key="11">
    <source>
        <dbReference type="Proteomes" id="UP000838102"/>
    </source>
</evidence>
<name>A0ABN8H702_9LACO</name>
<keyword evidence="3" id="KW-1003">Cell membrane</keyword>
<organism evidence="10 11">
    <name type="scientific">Convivina praedatoris</name>
    <dbReference type="NCBI Taxonomy" id="2880963"/>
    <lineage>
        <taxon>Bacteria</taxon>
        <taxon>Bacillati</taxon>
        <taxon>Bacillota</taxon>
        <taxon>Bacilli</taxon>
        <taxon>Lactobacillales</taxon>
        <taxon>Lactobacillaceae</taxon>
        <taxon>Convivina</taxon>
    </lineage>
</organism>
<reference evidence="10" key="1">
    <citation type="submission" date="2022-03" db="EMBL/GenBank/DDBJ databases">
        <authorList>
            <person name="Hettiarachchi G."/>
        </authorList>
    </citation>
    <scope>NUCLEOTIDE SEQUENCE</scope>
    <source>
        <strain evidence="10">LMG 32447</strain>
    </source>
</reference>
<evidence type="ECO:0000256" key="8">
    <source>
        <dbReference type="SAM" id="Phobius"/>
    </source>
</evidence>
<proteinExistence type="inferred from homology"/>
<feature type="transmembrane region" description="Helical" evidence="8">
    <location>
        <begin position="16"/>
        <end position="35"/>
    </location>
</feature>
<dbReference type="RefSeq" id="WP_248705589.1">
    <property type="nucleotide sequence ID" value="NZ_CAKOET010000001.1"/>
</dbReference>
<dbReference type="Proteomes" id="UP000838102">
    <property type="component" value="Unassembled WGS sequence"/>
</dbReference>
<feature type="domain" description="Bacterial sugar transferase" evidence="9">
    <location>
        <begin position="11"/>
        <end position="203"/>
    </location>
</feature>
<dbReference type="InterPro" id="IPR003362">
    <property type="entry name" value="Bact_transf"/>
</dbReference>
<protein>
    <submittedName>
        <fullName evidence="10">UDP-glucose:undecaprenyl-phosphate glucose-1-phosphate transferase</fullName>
        <ecNumber evidence="10">2.7.8.31</ecNumber>
    </submittedName>
</protein>
<evidence type="ECO:0000256" key="5">
    <source>
        <dbReference type="ARBA" id="ARBA00022692"/>
    </source>
</evidence>
<comment type="caution">
    <text evidence="10">The sequence shown here is derived from an EMBL/GenBank/DDBJ whole genome shotgun (WGS) entry which is preliminary data.</text>
</comment>
<accession>A0ABN8H702</accession>
<gene>
    <name evidence="10" type="primary">wcaJ</name>
    <name evidence="10" type="ORF">LMG032447_00122</name>
</gene>
<evidence type="ECO:0000256" key="7">
    <source>
        <dbReference type="ARBA" id="ARBA00023136"/>
    </source>
</evidence>
<comment type="subcellular location">
    <subcellularLocation>
        <location evidence="1">Cell membrane</location>
    </subcellularLocation>
</comment>
<dbReference type="GO" id="GO:0089702">
    <property type="term" value="F:undecaprenyl-phosphate glucose phosphotransferase activity"/>
    <property type="evidence" value="ECO:0007669"/>
    <property type="project" value="UniProtKB-EC"/>
</dbReference>